<dbReference type="Pfam" id="PF01266">
    <property type="entry name" value="DAO"/>
    <property type="match status" value="1"/>
</dbReference>
<dbReference type="FunCoup" id="A0A1W4X4R2">
    <property type="interactions" value="138"/>
</dbReference>
<dbReference type="GO" id="GO:0005739">
    <property type="term" value="C:mitochondrion"/>
    <property type="evidence" value="ECO:0007669"/>
    <property type="project" value="TreeGrafter"/>
</dbReference>
<dbReference type="InterPro" id="IPR006076">
    <property type="entry name" value="FAD-dep_OxRdtase"/>
</dbReference>
<feature type="domain" description="FAD dependent oxidoreductase" evidence="2">
    <location>
        <begin position="35"/>
        <end position="388"/>
    </location>
</feature>
<dbReference type="Gene3D" id="3.30.9.10">
    <property type="entry name" value="D-Amino Acid Oxidase, subunit A, domain 2"/>
    <property type="match status" value="1"/>
</dbReference>
<accession>A0A1W4X4R2</accession>
<evidence type="ECO:0000259" key="5">
    <source>
        <dbReference type="Pfam" id="PF16350"/>
    </source>
</evidence>
<sequence length="891" mass="99896">MFTFVLRKNIKLKDIRRHYSVKKYSSEPAPPVQADVVIIGAGNLGCNTLYQLSKKGIKAVLLEKGSIISGPSWHAGLFWSLKQTDLDCQLLTASKRIITSLEKETGINPGWINNGGLMIAREDERINEYLRIQALGRYFGIESKLITPEEAAKLNPILDPSKFLAALYSTEDGCVDPNTLSQALLTGAQKYGGKIYENCPATRILTEDRHPGYSKRVVGVVTPKGTIRTNCVVNAAGLWSRDIVKMVAEEIPLVPIKHTYVVTEAVQGIEGTPNIRDMDGSTYFRIQGSSICIGGYEQNPEILREVEENPGLLQPNITAGEKHLKKASYIAPSLEETSIKKTVSIAENFTPDSRPIMGEDGKLTGLFHATGFSSSGIMLGSGCAEQLAIWIKKGRPDLPMFPYDIRRYSNTERTNRAWMVETCHESYAKNYAIKFPLDQKLSGRNLKIDVFHEILVANGAVMEQAQGWERPAYFIKDSTAPVRGYDWYGHYDHMDNPDKRYEKHLKGDYTFGFSRHHNIIKEEALTARNSAAIFNLSSYKKLFLTGPDAERAANWLFTGDTRRELERVVYSCALNSKGGVEANLTITRLPQGQGSLVGPMFKGVGYYIVASSETGYHTYSHIQREIEKNNFRAHLTEVTPKIGILSIQGPKSGEILQSITENPITNETIPVGMSMLIKINGHVCRVMRVSTIGELGFQLHIPFASCIPIYHQVTEAGRIFGIKFAGFRALNSLTIEKGYHLWGYDLRNDDNPVEAGLGKICRKNGSFLGKDHVDRLQTEGVKKRWVFITLNDNTVPLWGMEPIWRDDVIVGYIRRGDYGFYFDCSIGVGYISRPDGEIVDDLFLSTGRYEVEVMNKRHSAVLYKSSPFDPLNQRIVANYEQEFYLLDKAEE</sequence>
<evidence type="ECO:0000259" key="2">
    <source>
        <dbReference type="Pfam" id="PF01266"/>
    </source>
</evidence>
<proteinExistence type="inferred from homology"/>
<dbReference type="Pfam" id="PF16350">
    <property type="entry name" value="FAO_M"/>
    <property type="match status" value="1"/>
</dbReference>
<dbReference type="InterPro" id="IPR006222">
    <property type="entry name" value="GCVT_N"/>
</dbReference>
<dbReference type="SUPFAM" id="SSF103025">
    <property type="entry name" value="Folate-binding domain"/>
    <property type="match status" value="1"/>
</dbReference>
<dbReference type="KEGG" id="apln:108738448"/>
<evidence type="ECO:0000259" key="4">
    <source>
        <dbReference type="Pfam" id="PF08669"/>
    </source>
</evidence>
<dbReference type="InterPro" id="IPR013977">
    <property type="entry name" value="GcvT_C"/>
</dbReference>
<dbReference type="Gene3D" id="3.30.70.1400">
    <property type="entry name" value="Aminomethyltransferase beta-barrel domains"/>
    <property type="match status" value="1"/>
</dbReference>
<organism evidence="6 7">
    <name type="scientific">Agrilus planipennis</name>
    <name type="common">Emerald ash borer</name>
    <name type="synonym">Agrilus marcopoli</name>
    <dbReference type="NCBI Taxonomy" id="224129"/>
    <lineage>
        <taxon>Eukaryota</taxon>
        <taxon>Metazoa</taxon>
        <taxon>Ecdysozoa</taxon>
        <taxon>Arthropoda</taxon>
        <taxon>Hexapoda</taxon>
        <taxon>Insecta</taxon>
        <taxon>Pterygota</taxon>
        <taxon>Neoptera</taxon>
        <taxon>Endopterygota</taxon>
        <taxon>Coleoptera</taxon>
        <taxon>Polyphaga</taxon>
        <taxon>Elateriformia</taxon>
        <taxon>Buprestoidea</taxon>
        <taxon>Buprestidae</taxon>
        <taxon>Agrilinae</taxon>
        <taxon>Agrilus</taxon>
    </lineage>
</organism>
<dbReference type="Pfam" id="PF08669">
    <property type="entry name" value="GCV_T_C"/>
    <property type="match status" value="1"/>
</dbReference>
<dbReference type="InterPro" id="IPR032503">
    <property type="entry name" value="FAO_M"/>
</dbReference>
<feature type="domain" description="Aminomethyltransferase C-terminal" evidence="4">
    <location>
        <begin position="783"/>
        <end position="869"/>
    </location>
</feature>
<name>A0A1W4X4R2_AGRPL</name>
<keyword evidence="6" id="KW-1185">Reference proteome</keyword>
<dbReference type="RefSeq" id="XP_018327368.1">
    <property type="nucleotide sequence ID" value="XM_018471866.2"/>
</dbReference>
<dbReference type="Gene3D" id="3.30.1360.120">
    <property type="entry name" value="Probable tRNA modification gtpase trme, domain 1"/>
    <property type="match status" value="1"/>
</dbReference>
<dbReference type="InterPro" id="IPR028896">
    <property type="entry name" value="GcvT/YgfZ/DmdA"/>
</dbReference>
<dbReference type="Pfam" id="PF01571">
    <property type="entry name" value="GCV_T"/>
    <property type="match status" value="1"/>
</dbReference>
<dbReference type="InterPro" id="IPR036188">
    <property type="entry name" value="FAD/NAD-bd_sf"/>
</dbReference>
<gene>
    <name evidence="7" type="primary">LOC108738448</name>
</gene>
<reference evidence="7" key="1">
    <citation type="submission" date="2025-08" db="UniProtKB">
        <authorList>
            <consortium name="RefSeq"/>
        </authorList>
    </citation>
    <scope>IDENTIFICATION</scope>
    <source>
        <tissue evidence="7">Entire body</tissue>
    </source>
</reference>
<dbReference type="Proteomes" id="UP000192223">
    <property type="component" value="Unplaced"/>
</dbReference>
<comment type="similarity">
    <text evidence="1">Belongs to the GcvT family.</text>
</comment>
<evidence type="ECO:0000313" key="7">
    <source>
        <dbReference type="RefSeq" id="XP_018327368.1"/>
    </source>
</evidence>
<dbReference type="OrthoDB" id="498204at2759"/>
<dbReference type="FunFam" id="2.40.30.110:FF:000008">
    <property type="entry name" value="Sarcosine dehydrogenase"/>
    <property type="match status" value="1"/>
</dbReference>
<dbReference type="STRING" id="224129.A0A1W4X4R2"/>
<dbReference type="InParanoid" id="A0A1W4X4R2"/>
<dbReference type="InterPro" id="IPR029043">
    <property type="entry name" value="GcvT/YgfZ_C"/>
</dbReference>
<dbReference type="PANTHER" id="PTHR43757:SF11">
    <property type="entry name" value="SARCOSINE DEHYDROGENASE"/>
    <property type="match status" value="1"/>
</dbReference>
<feature type="domain" description="FAD dependent oxidoreductase central" evidence="5">
    <location>
        <begin position="393"/>
        <end position="447"/>
    </location>
</feature>
<evidence type="ECO:0000259" key="3">
    <source>
        <dbReference type="Pfam" id="PF01571"/>
    </source>
</evidence>
<dbReference type="PANTHER" id="PTHR43757">
    <property type="entry name" value="AMINOMETHYLTRANSFERASE"/>
    <property type="match status" value="1"/>
</dbReference>
<dbReference type="InterPro" id="IPR027266">
    <property type="entry name" value="TrmE/GcvT-like"/>
</dbReference>
<dbReference type="SUPFAM" id="SSF54373">
    <property type="entry name" value="FAD-linked reductases, C-terminal domain"/>
    <property type="match status" value="1"/>
</dbReference>
<protein>
    <submittedName>
        <fullName evidence="7">Sarcosine dehydrogenase, mitochondrial</fullName>
    </submittedName>
</protein>
<dbReference type="SUPFAM" id="SSF101790">
    <property type="entry name" value="Aminomethyltransferase beta-barrel domain"/>
    <property type="match status" value="1"/>
</dbReference>
<evidence type="ECO:0000313" key="6">
    <source>
        <dbReference type="Proteomes" id="UP000192223"/>
    </source>
</evidence>
<dbReference type="AlphaFoldDB" id="A0A1W4X4R2"/>
<dbReference type="Gene3D" id="3.50.50.60">
    <property type="entry name" value="FAD/NAD(P)-binding domain"/>
    <property type="match status" value="1"/>
</dbReference>
<feature type="domain" description="GCVT N-terminal" evidence="3">
    <location>
        <begin position="451"/>
        <end position="763"/>
    </location>
</feature>
<evidence type="ECO:0000256" key="1">
    <source>
        <dbReference type="ARBA" id="ARBA00008609"/>
    </source>
</evidence>
<dbReference type="GeneID" id="108738448"/>
<dbReference type="Gene3D" id="2.40.30.110">
    <property type="entry name" value="Aminomethyltransferase beta-barrel domains"/>
    <property type="match status" value="1"/>
</dbReference>
<dbReference type="SUPFAM" id="SSF51905">
    <property type="entry name" value="FAD/NAD(P)-binding domain"/>
    <property type="match status" value="1"/>
</dbReference>